<accession>A0A1Y1ZKP5</accession>
<dbReference type="OrthoDB" id="5412283at2759"/>
<name>A0A1Y1ZKP5_9PLEO</name>
<dbReference type="AlphaFoldDB" id="A0A1Y1ZKP5"/>
<comment type="caution">
    <text evidence="1">The sequence shown here is derived from an EMBL/GenBank/DDBJ whole genome shotgun (WGS) entry which is preliminary data.</text>
</comment>
<sequence>MADESRSKVIKANPIGKGLDTFRDSFEFKCRGLGITGTDALYHISSEGQKNSLLNLISALQVLPASRSLPSKGNNVNLFSNLLELNSSVNSSNFDIKRIIPLLRAVLNNKPDDEVIWNNVYVAVAASKAFIAAKPTTPPLSAPSLATSFQQTPWLHNMGSFANSTKHRKYIDSVLKEELGQLYVRVPSFFNAYFRSV</sequence>
<protein>
    <submittedName>
        <fullName evidence="1">Uncharacterized protein</fullName>
    </submittedName>
</protein>
<reference evidence="1 2" key="1">
    <citation type="submission" date="2016-07" db="EMBL/GenBank/DDBJ databases">
        <title>Pervasive Adenine N6-methylation of Active Genes in Fungi.</title>
        <authorList>
            <consortium name="DOE Joint Genome Institute"/>
            <person name="Mondo S.J."/>
            <person name="Dannebaum R.O."/>
            <person name="Kuo R.C."/>
            <person name="Labutti K."/>
            <person name="Haridas S."/>
            <person name="Kuo A."/>
            <person name="Salamov A."/>
            <person name="Ahrendt S.R."/>
            <person name="Lipzen A."/>
            <person name="Sullivan W."/>
            <person name="Andreopoulos W.B."/>
            <person name="Clum A."/>
            <person name="Lindquist E."/>
            <person name="Daum C."/>
            <person name="Ramamoorthy G.K."/>
            <person name="Gryganskyi A."/>
            <person name="Culley D."/>
            <person name="Magnuson J.K."/>
            <person name="James T.Y."/>
            <person name="O'Malley M.A."/>
            <person name="Stajich J.E."/>
            <person name="Spatafora J.W."/>
            <person name="Visel A."/>
            <person name="Grigoriev I.V."/>
        </authorList>
    </citation>
    <scope>NUCLEOTIDE SEQUENCE [LARGE SCALE GENOMIC DNA]</scope>
    <source>
        <strain evidence="1 2">CBS 115471</strain>
    </source>
</reference>
<keyword evidence="2" id="KW-1185">Reference proteome</keyword>
<evidence type="ECO:0000313" key="2">
    <source>
        <dbReference type="Proteomes" id="UP000193144"/>
    </source>
</evidence>
<evidence type="ECO:0000313" key="1">
    <source>
        <dbReference type="EMBL" id="ORY10821.1"/>
    </source>
</evidence>
<organism evidence="1 2">
    <name type="scientific">Clohesyomyces aquaticus</name>
    <dbReference type="NCBI Taxonomy" id="1231657"/>
    <lineage>
        <taxon>Eukaryota</taxon>
        <taxon>Fungi</taxon>
        <taxon>Dikarya</taxon>
        <taxon>Ascomycota</taxon>
        <taxon>Pezizomycotina</taxon>
        <taxon>Dothideomycetes</taxon>
        <taxon>Pleosporomycetidae</taxon>
        <taxon>Pleosporales</taxon>
        <taxon>Lindgomycetaceae</taxon>
        <taxon>Clohesyomyces</taxon>
    </lineage>
</organism>
<gene>
    <name evidence="1" type="ORF">BCR34DRAFT_601840</name>
</gene>
<dbReference type="EMBL" id="MCFA01000068">
    <property type="protein sequence ID" value="ORY10821.1"/>
    <property type="molecule type" value="Genomic_DNA"/>
</dbReference>
<dbReference type="Proteomes" id="UP000193144">
    <property type="component" value="Unassembled WGS sequence"/>
</dbReference>
<proteinExistence type="predicted"/>
<dbReference type="STRING" id="1231657.A0A1Y1ZKP5"/>